<dbReference type="KEGG" id="ngl:RG1141_CH23800"/>
<sequence>MGIPEAQLNTWSAQGAAQQSRDTYATIKAALEDANAPYATHEHSSFLQGSYGNDTNVRGRDSDVDVVMRLDNRFLYDLEAVGEPGSTAFHQAFPNVDYGYDDFKRDVTAWMFQKFGVDVEPGTKAIRIKGRNNRRDADVLPCIRFRRYYNFKSASEQSYAEGICFFASDGTKIINYPILHKDNCTVKHQATNSYFKAMVRIIKNMRNRMVEEGLLEEGLAPSYYLEGLMYNVPNNSFGTSYSQTFINSMNWLVKTDRTKLVCANEQYYLLRPNSPVCWQEEKCKAFLDATIDYWNNW</sequence>
<dbReference type="InterPro" id="IPR043519">
    <property type="entry name" value="NT_sf"/>
</dbReference>
<dbReference type="GO" id="GO:0051607">
    <property type="term" value="P:defense response to virus"/>
    <property type="evidence" value="ECO:0007669"/>
    <property type="project" value="UniProtKB-KW"/>
</dbReference>
<dbReference type="InterPro" id="IPR006116">
    <property type="entry name" value="NT_2-5OAS_ClassI-CCAase"/>
</dbReference>
<protein>
    <recommendedName>
        <fullName evidence="5">cGAS/DncV-like nucleotidyltransferase C-terminal helical domain-containing protein</fullName>
    </recommendedName>
</protein>
<gene>
    <name evidence="6" type="ORF">RG1141_CH23800</name>
</gene>
<keyword evidence="3" id="KW-0547">Nucleotide-binding</keyword>
<feature type="domain" description="cGAS/DncV-like nucleotidyltransferase C-terminal helical" evidence="5">
    <location>
        <begin position="182"/>
        <end position="295"/>
    </location>
</feature>
<dbReference type="Pfam" id="PF26305">
    <property type="entry name" value="CD_NTase_C"/>
    <property type="match status" value="1"/>
</dbReference>
<evidence type="ECO:0000256" key="1">
    <source>
        <dbReference type="ARBA" id="ARBA00022679"/>
    </source>
</evidence>
<evidence type="ECO:0000256" key="3">
    <source>
        <dbReference type="ARBA" id="ARBA00022741"/>
    </source>
</evidence>
<reference evidence="7" key="1">
    <citation type="journal article" date="2014" name="BMC Genomics">
        <title>Genome sequencing of two Neorhizobium galegae strains reveals a noeT gene responsible for the unusual acetylation of the nodulation factors.</title>
        <authorList>
            <person name="Osterman J."/>
            <person name="Marsh J."/>
            <person name="Laine P.K."/>
            <person name="Zeng Z."/>
            <person name="Alatalo E."/>
            <person name="Sullivan J.T."/>
            <person name="Young J.P."/>
            <person name="Thomas-Oates J."/>
            <person name="Paulin L."/>
            <person name="Lindstrom K."/>
        </authorList>
    </citation>
    <scope>NUCLEOTIDE SEQUENCE [LARGE SCALE GENOMIC DNA]</scope>
    <source>
        <strain evidence="7">HAMBI 1141</strain>
    </source>
</reference>
<dbReference type="PATRIC" id="fig|1028801.3.peg.2420"/>
<evidence type="ECO:0000313" key="7">
    <source>
        <dbReference type="Proteomes" id="UP000028186"/>
    </source>
</evidence>
<dbReference type="EMBL" id="HG938355">
    <property type="protein sequence ID" value="CDN54718.1"/>
    <property type="molecule type" value="Genomic_DNA"/>
</dbReference>
<evidence type="ECO:0000256" key="2">
    <source>
        <dbReference type="ARBA" id="ARBA00022695"/>
    </source>
</evidence>
<dbReference type="AlphaFoldDB" id="A0A068T8D5"/>
<dbReference type="eggNOG" id="COG1746">
    <property type="taxonomic scope" value="Bacteria"/>
</dbReference>
<evidence type="ECO:0000313" key="6">
    <source>
        <dbReference type="EMBL" id="CDN54718.1"/>
    </source>
</evidence>
<dbReference type="InterPro" id="IPR058909">
    <property type="entry name" value="CD_NTase_C"/>
</dbReference>
<dbReference type="GO" id="GO:0016779">
    <property type="term" value="F:nucleotidyltransferase activity"/>
    <property type="evidence" value="ECO:0007669"/>
    <property type="project" value="InterPro"/>
</dbReference>
<dbReference type="CDD" id="cd05400">
    <property type="entry name" value="NT_2-5OAS_ClassI-CCAase"/>
    <property type="match status" value="1"/>
</dbReference>
<dbReference type="HOGENOM" id="CLU_080937_0_0_5"/>
<accession>A0A068T8D5</accession>
<keyword evidence="4" id="KW-0051">Antiviral defense</keyword>
<dbReference type="SUPFAM" id="SSF81301">
    <property type="entry name" value="Nucleotidyltransferase"/>
    <property type="match status" value="1"/>
</dbReference>
<dbReference type="Gene3D" id="3.30.460.10">
    <property type="entry name" value="Beta Polymerase, domain 2"/>
    <property type="match status" value="1"/>
</dbReference>
<evidence type="ECO:0000256" key="4">
    <source>
        <dbReference type="ARBA" id="ARBA00023118"/>
    </source>
</evidence>
<keyword evidence="1" id="KW-0808">Transferase</keyword>
<proteinExistence type="predicted"/>
<evidence type="ECO:0000259" key="5">
    <source>
        <dbReference type="Pfam" id="PF26305"/>
    </source>
</evidence>
<organism evidence="6 7">
    <name type="scientific">Neorhizobium galegae bv. officinalis bv. officinalis str. HAMBI 1141</name>
    <dbReference type="NCBI Taxonomy" id="1028801"/>
    <lineage>
        <taxon>Bacteria</taxon>
        <taxon>Pseudomonadati</taxon>
        <taxon>Pseudomonadota</taxon>
        <taxon>Alphaproteobacteria</taxon>
        <taxon>Hyphomicrobiales</taxon>
        <taxon>Rhizobiaceae</taxon>
        <taxon>Rhizobium/Agrobacterium group</taxon>
        <taxon>Neorhizobium</taxon>
    </lineage>
</organism>
<name>A0A068T8D5_NEOGA</name>
<dbReference type="RefSeq" id="WP_038544006.1">
    <property type="nucleotide sequence ID" value="NZ_HG938355.1"/>
</dbReference>
<keyword evidence="2" id="KW-0548">Nucleotidyltransferase</keyword>
<dbReference type="Proteomes" id="UP000028186">
    <property type="component" value="Chromosome I"/>
</dbReference>